<keyword evidence="2" id="KW-1185">Reference proteome</keyword>
<evidence type="ECO:0000313" key="1">
    <source>
        <dbReference type="EMBL" id="GIY22930.1"/>
    </source>
</evidence>
<sequence>MEFGTFWRGGFRCHHRTQRRVPLMAACLTVGGVFRGRGLNRQILEKGSQLIWNAVRGRFKGQLSEASSWDGDFKFEIFRQSIRIKAFGSVLEVFVL</sequence>
<organism evidence="1 2">
    <name type="scientific">Caerostris darwini</name>
    <dbReference type="NCBI Taxonomy" id="1538125"/>
    <lineage>
        <taxon>Eukaryota</taxon>
        <taxon>Metazoa</taxon>
        <taxon>Ecdysozoa</taxon>
        <taxon>Arthropoda</taxon>
        <taxon>Chelicerata</taxon>
        <taxon>Arachnida</taxon>
        <taxon>Araneae</taxon>
        <taxon>Araneomorphae</taxon>
        <taxon>Entelegynae</taxon>
        <taxon>Araneoidea</taxon>
        <taxon>Araneidae</taxon>
        <taxon>Caerostris</taxon>
    </lineage>
</organism>
<protein>
    <submittedName>
        <fullName evidence="1">Uncharacterized protein</fullName>
    </submittedName>
</protein>
<dbReference type="AlphaFoldDB" id="A0AAV4RN92"/>
<evidence type="ECO:0000313" key="2">
    <source>
        <dbReference type="Proteomes" id="UP001054837"/>
    </source>
</evidence>
<name>A0AAV4RN92_9ARAC</name>
<gene>
    <name evidence="1" type="ORF">CDAR_89651</name>
</gene>
<accession>A0AAV4RN92</accession>
<proteinExistence type="predicted"/>
<dbReference type="EMBL" id="BPLQ01006501">
    <property type="protein sequence ID" value="GIY22930.1"/>
    <property type="molecule type" value="Genomic_DNA"/>
</dbReference>
<reference evidence="1 2" key="1">
    <citation type="submission" date="2021-06" db="EMBL/GenBank/DDBJ databases">
        <title>Caerostris darwini draft genome.</title>
        <authorList>
            <person name="Kono N."/>
            <person name="Arakawa K."/>
        </authorList>
    </citation>
    <scope>NUCLEOTIDE SEQUENCE [LARGE SCALE GENOMIC DNA]</scope>
</reference>
<dbReference type="Proteomes" id="UP001054837">
    <property type="component" value="Unassembled WGS sequence"/>
</dbReference>
<comment type="caution">
    <text evidence="1">The sequence shown here is derived from an EMBL/GenBank/DDBJ whole genome shotgun (WGS) entry which is preliminary data.</text>
</comment>